<keyword evidence="3" id="KW-1185">Reference proteome</keyword>
<dbReference type="OrthoDB" id="3208773at2759"/>
<feature type="signal peptide" evidence="1">
    <location>
        <begin position="1"/>
        <end position="21"/>
    </location>
</feature>
<dbReference type="RefSeq" id="XP_024343638.1">
    <property type="nucleotide sequence ID" value="XM_024480107.1"/>
</dbReference>
<protein>
    <submittedName>
        <fullName evidence="2">Uncharacterized protein</fullName>
    </submittedName>
</protein>
<feature type="chain" id="PRO_5010875930" evidence="1">
    <location>
        <begin position="22"/>
        <end position="163"/>
    </location>
</feature>
<proteinExistence type="predicted"/>
<sequence>MFAHLPFTTLGALALAMLAQANLSSHHRRSLTGQSIAFACYGGGGDCECPPDLTGGAGTLINVYPGFQCAYKGGACTWDDKTGALQNVNQTNCPTKAACSTSSGCECPTDLNNNTGVLVNQFAGYQCVYTNGACTWNAAGVLQNTGQTNCPTNKTCSQLAGDS</sequence>
<evidence type="ECO:0000313" key="2">
    <source>
        <dbReference type="EMBL" id="OSX66844.1"/>
    </source>
</evidence>
<evidence type="ECO:0000256" key="1">
    <source>
        <dbReference type="SAM" id="SignalP"/>
    </source>
</evidence>
<dbReference type="AlphaFoldDB" id="A0A1X6NE37"/>
<accession>A0A1X6NE37</accession>
<name>A0A1X6NE37_9APHY</name>
<evidence type="ECO:0000313" key="3">
    <source>
        <dbReference type="Proteomes" id="UP000194127"/>
    </source>
</evidence>
<organism evidence="2 3">
    <name type="scientific">Postia placenta MAD-698-R-SB12</name>
    <dbReference type="NCBI Taxonomy" id="670580"/>
    <lineage>
        <taxon>Eukaryota</taxon>
        <taxon>Fungi</taxon>
        <taxon>Dikarya</taxon>
        <taxon>Basidiomycota</taxon>
        <taxon>Agaricomycotina</taxon>
        <taxon>Agaricomycetes</taxon>
        <taxon>Polyporales</taxon>
        <taxon>Adustoporiaceae</taxon>
        <taxon>Rhodonia</taxon>
    </lineage>
</organism>
<gene>
    <name evidence="2" type="ORF">POSPLADRAFT_1051015</name>
</gene>
<reference evidence="2 3" key="1">
    <citation type="submission" date="2017-04" db="EMBL/GenBank/DDBJ databases">
        <title>Genome Sequence of the Model Brown-Rot Fungus Postia placenta SB12.</title>
        <authorList>
            <consortium name="DOE Joint Genome Institute"/>
            <person name="Gaskell J."/>
            <person name="Kersten P."/>
            <person name="Larrondo L.F."/>
            <person name="Canessa P."/>
            <person name="Martinez D."/>
            <person name="Hibbett D."/>
            <person name="Schmoll M."/>
            <person name="Kubicek C.P."/>
            <person name="Martinez A.T."/>
            <person name="Yadav J."/>
            <person name="Master E."/>
            <person name="Magnuson J.K."/>
            <person name="James T."/>
            <person name="Yaver D."/>
            <person name="Berka R."/>
            <person name="Labutti K."/>
            <person name="Lipzen A."/>
            <person name="Aerts A."/>
            <person name="Barry K."/>
            <person name="Henrissat B."/>
            <person name="Blanchette R."/>
            <person name="Grigoriev I."/>
            <person name="Cullen D."/>
        </authorList>
    </citation>
    <scope>NUCLEOTIDE SEQUENCE [LARGE SCALE GENOMIC DNA]</scope>
    <source>
        <strain evidence="2 3">MAD-698-R-SB12</strain>
    </source>
</reference>
<dbReference type="GeneID" id="36325057"/>
<keyword evidence="1" id="KW-0732">Signal</keyword>
<dbReference type="EMBL" id="KZ110591">
    <property type="protein sequence ID" value="OSX66844.1"/>
    <property type="molecule type" value="Genomic_DNA"/>
</dbReference>
<dbReference type="Proteomes" id="UP000194127">
    <property type="component" value="Unassembled WGS sequence"/>
</dbReference>